<reference evidence="2" key="1">
    <citation type="submission" date="2022-10" db="EMBL/GenBank/DDBJ databases">
        <authorList>
            <person name="Yue Y."/>
        </authorList>
    </citation>
    <scope>NUCLEOTIDE SEQUENCE</scope>
    <source>
        <strain evidence="2">Z654</strain>
    </source>
</reference>
<feature type="region of interest" description="Disordered" evidence="1">
    <location>
        <begin position="1"/>
        <end position="29"/>
    </location>
</feature>
<sequence length="142" mass="16575">MEGRIIMRKRPEEDFGRKHPVHAKLAKGMSAKDARSLEIRMVERMRAAQRSQTESLSRKRVSNKLDEVPPMTRNQISAARKAKIKEALKKSGPMFARQICQEVDFPTDRIVDYLRALRISGEVESRRTKQGHYLYWMEGFDK</sequence>
<gene>
    <name evidence="2" type="ORF">OH136_15825</name>
</gene>
<accession>A0AAE3LRZ8</accession>
<keyword evidence="3" id="KW-1185">Reference proteome</keyword>
<dbReference type="RefSeq" id="WP_263955004.1">
    <property type="nucleotide sequence ID" value="NZ_JAOYFC010000006.1"/>
</dbReference>
<evidence type="ECO:0000256" key="1">
    <source>
        <dbReference type="SAM" id="MobiDB-lite"/>
    </source>
</evidence>
<dbReference type="AlphaFoldDB" id="A0AAE3LRZ8"/>
<protein>
    <submittedName>
        <fullName evidence="2">Uncharacterized protein</fullName>
    </submittedName>
</protein>
<dbReference type="EMBL" id="JAOYFC010000006">
    <property type="protein sequence ID" value="MCV6826032.1"/>
    <property type="molecule type" value="Genomic_DNA"/>
</dbReference>
<evidence type="ECO:0000313" key="3">
    <source>
        <dbReference type="Proteomes" id="UP001208041"/>
    </source>
</evidence>
<organism evidence="2 3">
    <name type="scientific">Halocynthiibacter halioticoli</name>
    <dbReference type="NCBI Taxonomy" id="2986804"/>
    <lineage>
        <taxon>Bacteria</taxon>
        <taxon>Pseudomonadati</taxon>
        <taxon>Pseudomonadota</taxon>
        <taxon>Alphaproteobacteria</taxon>
        <taxon>Rhodobacterales</taxon>
        <taxon>Paracoccaceae</taxon>
        <taxon>Halocynthiibacter</taxon>
    </lineage>
</organism>
<feature type="region of interest" description="Disordered" evidence="1">
    <location>
        <begin position="46"/>
        <end position="68"/>
    </location>
</feature>
<dbReference type="Proteomes" id="UP001208041">
    <property type="component" value="Unassembled WGS sequence"/>
</dbReference>
<evidence type="ECO:0000313" key="2">
    <source>
        <dbReference type="EMBL" id="MCV6826032.1"/>
    </source>
</evidence>
<comment type="caution">
    <text evidence="2">The sequence shown here is derived from an EMBL/GenBank/DDBJ whole genome shotgun (WGS) entry which is preliminary data.</text>
</comment>
<proteinExistence type="predicted"/>
<feature type="compositionally biased region" description="Basic and acidic residues" evidence="1">
    <location>
        <begin position="1"/>
        <end position="17"/>
    </location>
</feature>
<name>A0AAE3LRZ8_9RHOB</name>